<feature type="transmembrane region" description="Helical" evidence="6">
    <location>
        <begin position="333"/>
        <end position="350"/>
    </location>
</feature>
<reference evidence="8 9" key="1">
    <citation type="submission" date="2019-06" db="EMBL/GenBank/DDBJ databases">
        <title>Sequencing the genomes of 1000 actinobacteria strains.</title>
        <authorList>
            <person name="Klenk H.-P."/>
        </authorList>
    </citation>
    <scope>NUCLEOTIDE SEQUENCE [LARGE SCALE GENOMIC DNA]</scope>
    <source>
        <strain evidence="8 9">DSM 43186</strain>
    </source>
</reference>
<dbReference type="InterPro" id="IPR003838">
    <property type="entry name" value="ABC3_permease_C"/>
</dbReference>
<organism evidence="8 9">
    <name type="scientific">Thermopolyspora flexuosa</name>
    <dbReference type="NCBI Taxonomy" id="103836"/>
    <lineage>
        <taxon>Bacteria</taxon>
        <taxon>Bacillati</taxon>
        <taxon>Actinomycetota</taxon>
        <taxon>Actinomycetes</taxon>
        <taxon>Streptosporangiales</taxon>
        <taxon>Streptosporangiaceae</taxon>
        <taxon>Thermopolyspora</taxon>
    </lineage>
</organism>
<gene>
    <name evidence="8" type="ORF">FHX40_3495</name>
</gene>
<comment type="caution">
    <text evidence="8">The sequence shown here is derived from an EMBL/GenBank/DDBJ whole genome shotgun (WGS) entry which is preliminary data.</text>
</comment>
<accession>A0A543J1P8</accession>
<name>A0A543J1P8_9ACTN</name>
<evidence type="ECO:0000313" key="8">
    <source>
        <dbReference type="EMBL" id="TQM76749.1"/>
    </source>
</evidence>
<feature type="transmembrane region" description="Helical" evidence="6">
    <location>
        <begin position="21"/>
        <end position="46"/>
    </location>
</feature>
<dbReference type="RefSeq" id="WP_142261849.1">
    <property type="nucleotide sequence ID" value="NZ_BMPV01000005.1"/>
</dbReference>
<evidence type="ECO:0000256" key="6">
    <source>
        <dbReference type="SAM" id="Phobius"/>
    </source>
</evidence>
<dbReference type="EMBL" id="VFPQ01000001">
    <property type="protein sequence ID" value="TQM76749.1"/>
    <property type="molecule type" value="Genomic_DNA"/>
</dbReference>
<feature type="transmembrane region" description="Helical" evidence="6">
    <location>
        <begin position="543"/>
        <end position="566"/>
    </location>
</feature>
<feature type="domain" description="ABC3 transporter permease C-terminal" evidence="7">
    <location>
        <begin position="200"/>
        <end position="314"/>
    </location>
</feature>
<keyword evidence="4 6" id="KW-1133">Transmembrane helix</keyword>
<sequence>MLSLSWRLLRGAGRHGMLGTVLTAAAVTVSTALLLFTIAGNVAFLARADREAWRHPVEASGGAVAIQAVAQDFVEDEIITVVTIAPLDGAERSGVHPPGLTRMPRPGEVWLSPALAELARRLPDERLAGRFPGTVAGTIGDEALVHPDELVAVVGRAPDDPAVTRKPLYASSTVIGPTRVADFTGRHGEMLLGYRILTVIASVLMVVPLLVFGGAAARLTVARRDQRLAALRLVGATPGQVVLMTVAEAMIVAAGAAVLGLVLYVASMPLVARIELAGGPWFVSDLWPGLLPVAGVLLAVPLLVGVSAVVGLRRVVISPLGVAKRETPPGMRVIRLVALFAALAVVPLASRSTSVTVVAVVLALAFLALNLTGPWVVSVIGRITARVARGPAALLAGRRLVDDPRSAWRTIAGVALTGFIAGFTGLLTPSGGMLGSPSSTDLIVLAPAEQVRAVADEARARLARAGVEAEVRVREPRADGRARADVPQRARVIVELPKTADTAQVDTARTALAGLVPGHVATSPMDEQRAAFVLFADLRTGTLIVLGASFLVAIVSAGITASSSVLDRRQTYALLRLAGTPLEVLDRARRIETLVPLAVMGGGSLLAGMFCALPFVFATLSAGGAAILLVTIAVGFGGVIAADALSRPLLRAVTRNPAPRPD</sequence>
<keyword evidence="2" id="KW-1003">Cell membrane</keyword>
<dbReference type="GO" id="GO:0005886">
    <property type="term" value="C:plasma membrane"/>
    <property type="evidence" value="ECO:0007669"/>
    <property type="project" value="UniProtKB-SubCell"/>
</dbReference>
<feature type="transmembrane region" description="Helical" evidence="6">
    <location>
        <begin position="356"/>
        <end position="385"/>
    </location>
</feature>
<feature type="transmembrane region" description="Helical" evidence="6">
    <location>
        <begin position="196"/>
        <end position="221"/>
    </location>
</feature>
<dbReference type="AlphaFoldDB" id="A0A543J1P8"/>
<evidence type="ECO:0000256" key="4">
    <source>
        <dbReference type="ARBA" id="ARBA00022989"/>
    </source>
</evidence>
<dbReference type="Proteomes" id="UP000319213">
    <property type="component" value="Unassembled WGS sequence"/>
</dbReference>
<feature type="transmembrane region" description="Helical" evidence="6">
    <location>
        <begin position="241"/>
        <end position="266"/>
    </location>
</feature>
<feature type="transmembrane region" description="Helical" evidence="6">
    <location>
        <begin position="286"/>
        <end position="312"/>
    </location>
</feature>
<evidence type="ECO:0000259" key="7">
    <source>
        <dbReference type="Pfam" id="PF02687"/>
    </source>
</evidence>
<dbReference type="Pfam" id="PF02687">
    <property type="entry name" value="FtsX"/>
    <property type="match status" value="1"/>
</dbReference>
<evidence type="ECO:0000256" key="1">
    <source>
        <dbReference type="ARBA" id="ARBA00004651"/>
    </source>
</evidence>
<evidence type="ECO:0000256" key="5">
    <source>
        <dbReference type="ARBA" id="ARBA00023136"/>
    </source>
</evidence>
<keyword evidence="3 6" id="KW-0812">Transmembrane</keyword>
<evidence type="ECO:0000256" key="2">
    <source>
        <dbReference type="ARBA" id="ARBA00022475"/>
    </source>
</evidence>
<keyword evidence="5 6" id="KW-0472">Membrane</keyword>
<keyword evidence="9" id="KW-1185">Reference proteome</keyword>
<dbReference type="OrthoDB" id="4871813at2"/>
<comment type="subcellular location">
    <subcellularLocation>
        <location evidence="1">Cell membrane</location>
        <topology evidence="1">Multi-pass membrane protein</topology>
    </subcellularLocation>
</comment>
<evidence type="ECO:0000256" key="3">
    <source>
        <dbReference type="ARBA" id="ARBA00022692"/>
    </source>
</evidence>
<evidence type="ECO:0000313" key="9">
    <source>
        <dbReference type="Proteomes" id="UP000319213"/>
    </source>
</evidence>
<feature type="transmembrane region" description="Helical" evidence="6">
    <location>
        <begin position="406"/>
        <end position="427"/>
    </location>
</feature>
<proteinExistence type="predicted"/>
<feature type="transmembrane region" description="Helical" evidence="6">
    <location>
        <begin position="594"/>
        <end position="617"/>
    </location>
</feature>
<feature type="transmembrane region" description="Helical" evidence="6">
    <location>
        <begin position="623"/>
        <end position="645"/>
    </location>
</feature>
<protein>
    <recommendedName>
        <fullName evidence="7">ABC3 transporter permease C-terminal domain-containing protein</fullName>
    </recommendedName>
</protein>